<protein>
    <submittedName>
        <fullName evidence="2">Uncharacterized protein</fullName>
    </submittedName>
</protein>
<keyword evidence="3" id="KW-1185">Reference proteome</keyword>
<organism evidence="2 3">
    <name type="scientific">Streptacidiphilus monticola</name>
    <dbReference type="NCBI Taxonomy" id="2161674"/>
    <lineage>
        <taxon>Bacteria</taxon>
        <taxon>Bacillati</taxon>
        <taxon>Actinomycetota</taxon>
        <taxon>Actinomycetes</taxon>
        <taxon>Kitasatosporales</taxon>
        <taxon>Streptomycetaceae</taxon>
        <taxon>Streptacidiphilus</taxon>
    </lineage>
</organism>
<dbReference type="EMBL" id="JBHSQJ010000010">
    <property type="protein sequence ID" value="MFC5906282.1"/>
    <property type="molecule type" value="Genomic_DNA"/>
</dbReference>
<reference evidence="3" key="1">
    <citation type="journal article" date="2019" name="Int. J. Syst. Evol. Microbiol.">
        <title>The Global Catalogue of Microorganisms (GCM) 10K type strain sequencing project: providing services to taxonomists for standard genome sequencing and annotation.</title>
        <authorList>
            <consortium name="The Broad Institute Genomics Platform"/>
            <consortium name="The Broad Institute Genome Sequencing Center for Infectious Disease"/>
            <person name="Wu L."/>
            <person name="Ma J."/>
        </authorList>
    </citation>
    <scope>NUCLEOTIDE SEQUENCE [LARGE SCALE GENOMIC DNA]</scope>
    <source>
        <strain evidence="3">JCM 4816</strain>
    </source>
</reference>
<gene>
    <name evidence="2" type="ORF">ACFP3V_03485</name>
</gene>
<dbReference type="RefSeq" id="WP_380579536.1">
    <property type="nucleotide sequence ID" value="NZ_JBHSQJ010000010.1"/>
</dbReference>
<name>A0ABW1FWK8_9ACTN</name>
<feature type="compositionally biased region" description="Basic and acidic residues" evidence="1">
    <location>
        <begin position="27"/>
        <end position="47"/>
    </location>
</feature>
<evidence type="ECO:0000313" key="2">
    <source>
        <dbReference type="EMBL" id="MFC5906282.1"/>
    </source>
</evidence>
<dbReference type="Proteomes" id="UP001596174">
    <property type="component" value="Unassembled WGS sequence"/>
</dbReference>
<proteinExistence type="predicted"/>
<feature type="region of interest" description="Disordered" evidence="1">
    <location>
        <begin position="1"/>
        <end position="47"/>
    </location>
</feature>
<evidence type="ECO:0000256" key="1">
    <source>
        <dbReference type="SAM" id="MobiDB-lite"/>
    </source>
</evidence>
<accession>A0ABW1FWK8</accession>
<sequence>MSDAFTDITETRPEDEAAAPHGKHRGHLAEEESPAETHGRHRRSAMD</sequence>
<evidence type="ECO:0000313" key="3">
    <source>
        <dbReference type="Proteomes" id="UP001596174"/>
    </source>
</evidence>
<comment type="caution">
    <text evidence="2">The sequence shown here is derived from an EMBL/GenBank/DDBJ whole genome shotgun (WGS) entry which is preliminary data.</text>
</comment>